<reference evidence="2" key="1">
    <citation type="journal article" date="2020" name="Stud. Mycol.">
        <title>101 Dothideomycetes genomes: a test case for predicting lifestyles and emergence of pathogens.</title>
        <authorList>
            <person name="Haridas S."/>
            <person name="Albert R."/>
            <person name="Binder M."/>
            <person name="Bloem J."/>
            <person name="Labutti K."/>
            <person name="Salamov A."/>
            <person name="Andreopoulos B."/>
            <person name="Baker S."/>
            <person name="Barry K."/>
            <person name="Bills G."/>
            <person name="Bluhm B."/>
            <person name="Cannon C."/>
            <person name="Castanera R."/>
            <person name="Culley D."/>
            <person name="Daum C."/>
            <person name="Ezra D."/>
            <person name="Gonzalez J."/>
            <person name="Henrissat B."/>
            <person name="Kuo A."/>
            <person name="Liang C."/>
            <person name="Lipzen A."/>
            <person name="Lutzoni F."/>
            <person name="Magnuson J."/>
            <person name="Mondo S."/>
            <person name="Nolan M."/>
            <person name="Ohm R."/>
            <person name="Pangilinan J."/>
            <person name="Park H.-J."/>
            <person name="Ramirez L."/>
            <person name="Alfaro M."/>
            <person name="Sun H."/>
            <person name="Tritt A."/>
            <person name="Yoshinaga Y."/>
            <person name="Zwiers L.-H."/>
            <person name="Turgeon B."/>
            <person name="Goodwin S."/>
            <person name="Spatafora J."/>
            <person name="Crous P."/>
            <person name="Grigoriev I."/>
        </authorList>
    </citation>
    <scope>NUCLEOTIDE SEQUENCE</scope>
    <source>
        <strain evidence="2">CBS 675.92</strain>
    </source>
</reference>
<keyword evidence="3" id="KW-1185">Reference proteome</keyword>
<protein>
    <submittedName>
        <fullName evidence="2">Uncharacterized protein</fullName>
    </submittedName>
</protein>
<feature type="region of interest" description="Disordered" evidence="1">
    <location>
        <begin position="1"/>
        <end position="23"/>
    </location>
</feature>
<evidence type="ECO:0000313" key="2">
    <source>
        <dbReference type="EMBL" id="KAF1950729.1"/>
    </source>
</evidence>
<evidence type="ECO:0000313" key="3">
    <source>
        <dbReference type="Proteomes" id="UP000800035"/>
    </source>
</evidence>
<dbReference type="EMBL" id="ML977023">
    <property type="protein sequence ID" value="KAF1950729.1"/>
    <property type="molecule type" value="Genomic_DNA"/>
</dbReference>
<name>A0A6A5TG33_9PLEO</name>
<organism evidence="2 3">
    <name type="scientific">Byssothecium circinans</name>
    <dbReference type="NCBI Taxonomy" id="147558"/>
    <lineage>
        <taxon>Eukaryota</taxon>
        <taxon>Fungi</taxon>
        <taxon>Dikarya</taxon>
        <taxon>Ascomycota</taxon>
        <taxon>Pezizomycotina</taxon>
        <taxon>Dothideomycetes</taxon>
        <taxon>Pleosporomycetidae</taxon>
        <taxon>Pleosporales</taxon>
        <taxon>Massarineae</taxon>
        <taxon>Massarinaceae</taxon>
        <taxon>Byssothecium</taxon>
    </lineage>
</organism>
<sequence length="89" mass="9890">MRDKARRSTWTQLESPCDGQTLPSAEDTYAALKDPAPAPSQTLAKPKKYAYVFQCCACSYPSVPYKYRACPNCSHARCNACPVTKILVR</sequence>
<accession>A0A6A5TG33</accession>
<dbReference type="AlphaFoldDB" id="A0A6A5TG33"/>
<dbReference type="Proteomes" id="UP000800035">
    <property type="component" value="Unassembled WGS sequence"/>
</dbReference>
<proteinExistence type="predicted"/>
<evidence type="ECO:0000256" key="1">
    <source>
        <dbReference type="SAM" id="MobiDB-lite"/>
    </source>
</evidence>
<gene>
    <name evidence="2" type="ORF">CC80DRAFT_496641</name>
</gene>
<dbReference type="OrthoDB" id="3772738at2759"/>